<reference evidence="4" key="1">
    <citation type="submission" date="2016-06" db="UniProtKB">
        <authorList>
            <consortium name="WormBaseParasite"/>
        </authorList>
    </citation>
    <scope>IDENTIFICATION</scope>
</reference>
<organism evidence="4">
    <name type="scientific">Onchocerca flexuosa</name>
    <dbReference type="NCBI Taxonomy" id="387005"/>
    <lineage>
        <taxon>Eukaryota</taxon>
        <taxon>Metazoa</taxon>
        <taxon>Ecdysozoa</taxon>
        <taxon>Nematoda</taxon>
        <taxon>Chromadorea</taxon>
        <taxon>Rhabditida</taxon>
        <taxon>Spirurina</taxon>
        <taxon>Spiruromorpha</taxon>
        <taxon>Filarioidea</taxon>
        <taxon>Onchocercidae</taxon>
        <taxon>Onchocerca</taxon>
    </lineage>
</organism>
<gene>
    <name evidence="2" type="ORF">OFLC_LOCUS14022</name>
</gene>
<feature type="region of interest" description="Disordered" evidence="1">
    <location>
        <begin position="1"/>
        <end position="49"/>
    </location>
</feature>
<dbReference type="AlphaFoldDB" id="A0A183I2R0"/>
<feature type="compositionally biased region" description="Basic and acidic residues" evidence="1">
    <location>
        <begin position="24"/>
        <end position="35"/>
    </location>
</feature>
<name>A0A183I2R0_9BILA</name>
<feature type="compositionally biased region" description="Polar residues" evidence="1">
    <location>
        <begin position="1"/>
        <end position="23"/>
    </location>
</feature>
<evidence type="ECO:0000256" key="1">
    <source>
        <dbReference type="SAM" id="MobiDB-lite"/>
    </source>
</evidence>
<keyword evidence="3" id="KW-1185">Reference proteome</keyword>
<protein>
    <submittedName>
        <fullName evidence="2 4">Uncharacterized protein</fullName>
    </submittedName>
</protein>
<evidence type="ECO:0000313" key="2">
    <source>
        <dbReference type="EMBL" id="VDP15289.1"/>
    </source>
</evidence>
<evidence type="ECO:0000313" key="4">
    <source>
        <dbReference type="WBParaSite" id="OFLC_0001403001-mRNA-1"/>
    </source>
</evidence>
<proteinExistence type="predicted"/>
<sequence>MMAMTPNASTDNTNSIASQTPVDQSRKYYKAEEQQKQLSPEQQKQHLQPLQHNSPSFDCLCYQNNSNHHRNASPFKQQSTSSSATSSTKFKLPESFRESLHDLHVPKIWSNLRKSASDLGIILEAMRYRRSLTYLEMQDIPFSKSTKGEMAKNNASKSIRNGLAMQKRKRRKAKITWQNYSPHQLNKQIQYGN</sequence>
<dbReference type="EMBL" id="UZAJ01040541">
    <property type="protein sequence ID" value="VDP15289.1"/>
    <property type="molecule type" value="Genomic_DNA"/>
</dbReference>
<dbReference type="WBParaSite" id="OFLC_0001403001-mRNA-1">
    <property type="protein sequence ID" value="OFLC_0001403001-mRNA-1"/>
    <property type="gene ID" value="OFLC_0001403001"/>
</dbReference>
<dbReference type="Proteomes" id="UP000267606">
    <property type="component" value="Unassembled WGS sequence"/>
</dbReference>
<evidence type="ECO:0000313" key="3">
    <source>
        <dbReference type="Proteomes" id="UP000267606"/>
    </source>
</evidence>
<accession>A0A183I2R0</accession>
<reference evidence="2 3" key="2">
    <citation type="submission" date="2018-11" db="EMBL/GenBank/DDBJ databases">
        <authorList>
            <consortium name="Pathogen Informatics"/>
        </authorList>
    </citation>
    <scope>NUCLEOTIDE SEQUENCE [LARGE SCALE GENOMIC DNA]</scope>
</reference>